<keyword evidence="2" id="KW-1185">Reference proteome</keyword>
<evidence type="ECO:0000313" key="2">
    <source>
        <dbReference type="Proteomes" id="UP000824881"/>
    </source>
</evidence>
<proteinExistence type="predicted"/>
<name>A0ACB7JA61_PLECO</name>
<evidence type="ECO:0000313" key="1">
    <source>
        <dbReference type="EMBL" id="KAG9227497.1"/>
    </source>
</evidence>
<comment type="caution">
    <text evidence="1">The sequence shown here is derived from an EMBL/GenBank/DDBJ whole genome shotgun (WGS) entry which is preliminary data.</text>
</comment>
<organism evidence="1 2">
    <name type="scientific">Pleurotus cornucopiae</name>
    <name type="common">Cornucopia mushroom</name>
    <dbReference type="NCBI Taxonomy" id="5321"/>
    <lineage>
        <taxon>Eukaryota</taxon>
        <taxon>Fungi</taxon>
        <taxon>Dikarya</taxon>
        <taxon>Basidiomycota</taxon>
        <taxon>Agaricomycotina</taxon>
        <taxon>Agaricomycetes</taxon>
        <taxon>Agaricomycetidae</taxon>
        <taxon>Agaricales</taxon>
        <taxon>Pleurotineae</taxon>
        <taxon>Pleurotaceae</taxon>
        <taxon>Pleurotus</taxon>
    </lineage>
</organism>
<gene>
    <name evidence="1" type="ORF">CCMSSC00406_0000857</name>
</gene>
<accession>A0ACB7JA61</accession>
<dbReference type="EMBL" id="WQMT02000001">
    <property type="protein sequence ID" value="KAG9227497.1"/>
    <property type="molecule type" value="Genomic_DNA"/>
</dbReference>
<reference evidence="1 2" key="1">
    <citation type="journal article" date="2021" name="Appl. Environ. Microbiol.">
        <title>Genetic linkage and physical mapping for an oyster mushroom Pleurotus cornucopiae and QTL analysis for the trait cap color.</title>
        <authorList>
            <person name="Zhang Y."/>
            <person name="Gao W."/>
            <person name="Sonnenberg A."/>
            <person name="Chen Q."/>
            <person name="Zhang J."/>
            <person name="Huang C."/>
        </authorList>
    </citation>
    <scope>NUCLEOTIDE SEQUENCE [LARGE SCALE GENOMIC DNA]</scope>
    <source>
        <strain evidence="1">CCMSSC00406</strain>
    </source>
</reference>
<protein>
    <submittedName>
        <fullName evidence="1">Uncharacterized protein</fullName>
    </submittedName>
</protein>
<dbReference type="Proteomes" id="UP000824881">
    <property type="component" value="Unassembled WGS sequence"/>
</dbReference>
<sequence length="202" mass="22219">MVWVSNRSSQSIKLWITVKNGVGSDHFYRVTPEVALLESWANNHWARKGVETAHVTLERSGRKFEAAVGALDVLTVYDDAYVVQPSAKVGGSPGEETGTRKIASAPIDMQGREWKDLEVQHPSALALALQRLDHDTISSPNDDGLDVGARDLRSAFAILPGTDTHRAPQRNATNPNPEHTPTYHPPHLARAPRTYETRSSNP</sequence>